<dbReference type="Proteomes" id="UP000827986">
    <property type="component" value="Unassembled WGS sequence"/>
</dbReference>
<gene>
    <name evidence="1" type="ORF">KIL84_006235</name>
</gene>
<evidence type="ECO:0000313" key="1">
    <source>
        <dbReference type="EMBL" id="KAH1170617.1"/>
    </source>
</evidence>
<comment type="caution">
    <text evidence="1">The sequence shown here is derived from an EMBL/GenBank/DDBJ whole genome shotgun (WGS) entry which is preliminary data.</text>
</comment>
<protein>
    <submittedName>
        <fullName evidence="1">Uncharacterized protein</fullName>
    </submittedName>
</protein>
<reference evidence="1" key="1">
    <citation type="submission" date="2021-09" db="EMBL/GenBank/DDBJ databases">
        <title>The genome of Mauremys mutica provides insights into the evolution of semi-aquatic lifestyle.</title>
        <authorList>
            <person name="Gong S."/>
            <person name="Gao Y."/>
        </authorList>
    </citation>
    <scope>NUCLEOTIDE SEQUENCE</scope>
    <source>
        <strain evidence="1">MM-2020</strain>
        <tissue evidence="1">Muscle</tissue>
    </source>
</reference>
<evidence type="ECO:0000313" key="2">
    <source>
        <dbReference type="Proteomes" id="UP000827986"/>
    </source>
</evidence>
<sequence>MARVKIGLRINLTGNPLFSCCVLCTAPRKNAISQAQTNGTNKLCCYVYKTQALSKMLEDNFINLLLLTGLLLHVASEEHLLLDLQVQCETEYPATRRMEINIVLV</sequence>
<dbReference type="EMBL" id="JAHDVG010000483">
    <property type="protein sequence ID" value="KAH1170617.1"/>
    <property type="molecule type" value="Genomic_DNA"/>
</dbReference>
<proteinExistence type="predicted"/>
<accession>A0A9D3WYX6</accession>
<name>A0A9D3WYX6_9SAUR</name>
<organism evidence="1 2">
    <name type="scientific">Mauremys mutica</name>
    <name type="common">yellowpond turtle</name>
    <dbReference type="NCBI Taxonomy" id="74926"/>
    <lineage>
        <taxon>Eukaryota</taxon>
        <taxon>Metazoa</taxon>
        <taxon>Chordata</taxon>
        <taxon>Craniata</taxon>
        <taxon>Vertebrata</taxon>
        <taxon>Euteleostomi</taxon>
        <taxon>Archelosauria</taxon>
        <taxon>Testudinata</taxon>
        <taxon>Testudines</taxon>
        <taxon>Cryptodira</taxon>
        <taxon>Durocryptodira</taxon>
        <taxon>Testudinoidea</taxon>
        <taxon>Geoemydidae</taxon>
        <taxon>Geoemydinae</taxon>
        <taxon>Mauremys</taxon>
    </lineage>
</organism>
<dbReference type="AlphaFoldDB" id="A0A9D3WYX6"/>
<keyword evidence="2" id="KW-1185">Reference proteome</keyword>